<proteinExistence type="predicted"/>
<gene>
    <name evidence="1" type="ORF">SCWH03_28600</name>
</gene>
<accession>A0A6A0AUI3</accession>
<dbReference type="AlphaFoldDB" id="A0A6A0AUI3"/>
<keyword evidence="2" id="KW-1185">Reference proteome</keyword>
<organism evidence="1 2">
    <name type="scientific">Streptomyces pacificus</name>
    <dbReference type="NCBI Taxonomy" id="2705029"/>
    <lineage>
        <taxon>Bacteria</taxon>
        <taxon>Bacillati</taxon>
        <taxon>Actinomycetota</taxon>
        <taxon>Actinomycetes</taxon>
        <taxon>Kitasatosporales</taxon>
        <taxon>Streptomycetaceae</taxon>
        <taxon>Streptomyces</taxon>
    </lineage>
</organism>
<dbReference type="RefSeq" id="WP_173264464.1">
    <property type="nucleotide sequence ID" value="NZ_BLLG01000006.1"/>
</dbReference>
<dbReference type="Proteomes" id="UP000484988">
    <property type="component" value="Unassembled WGS sequence"/>
</dbReference>
<evidence type="ECO:0000313" key="2">
    <source>
        <dbReference type="Proteomes" id="UP000484988"/>
    </source>
</evidence>
<dbReference type="EMBL" id="BLLG01000006">
    <property type="protein sequence ID" value="GFH36629.1"/>
    <property type="molecule type" value="Genomic_DNA"/>
</dbReference>
<evidence type="ECO:0000313" key="1">
    <source>
        <dbReference type="EMBL" id="GFH36629.1"/>
    </source>
</evidence>
<comment type="caution">
    <text evidence="1">The sequence shown here is derived from an EMBL/GenBank/DDBJ whole genome shotgun (WGS) entry which is preliminary data.</text>
</comment>
<name>A0A6A0AUI3_9ACTN</name>
<sequence length="195" mass="20284">MTQLGGYPRNVRDALAHYLTADPASPDTFVRRNLPRTGLYDSAGDTGQVALTTQVMTSVPIHLYAGDVITNISARSGATAADTPTNWWFALYSKASTPALLAQTADQTTTAWAANTTKTVALSSPVTITESGIYWVGIHVKATAVPTLLGCVAAPAIATGERNLSQSSGSSLTATAPATIATPTAKQFVPYVVLT</sequence>
<protein>
    <submittedName>
        <fullName evidence="1">Uncharacterized protein</fullName>
    </submittedName>
</protein>
<reference evidence="1 2" key="1">
    <citation type="submission" date="2020-02" db="EMBL/GenBank/DDBJ databases">
        <title>Whole Genome Shotgun Sequence of Streptomyces sp. strain CWH03.</title>
        <authorList>
            <person name="Dohra H."/>
            <person name="Kodani S."/>
            <person name="Yamamura H."/>
        </authorList>
    </citation>
    <scope>NUCLEOTIDE SEQUENCE [LARGE SCALE GENOMIC DNA]</scope>
    <source>
        <strain evidence="1 2">CWH03</strain>
    </source>
</reference>